<reference evidence="2 3" key="1">
    <citation type="submission" date="2017-01" db="EMBL/GenBank/DDBJ databases">
        <title>The recent genome duplication of the halophilic yeast Hortaea werneckii: insights from long-read sequencing.</title>
        <authorList>
            <person name="Sinha S."/>
            <person name="Flibotte S."/>
            <person name="Neira M."/>
            <person name="Lenassi M."/>
            <person name="Gostincar C."/>
            <person name="Stajich J.E."/>
            <person name="Nislow C.E."/>
        </authorList>
    </citation>
    <scope>NUCLEOTIDE SEQUENCE [LARGE SCALE GENOMIC DNA]</scope>
    <source>
        <strain evidence="2 3">EXF-2000</strain>
    </source>
</reference>
<dbReference type="EMBL" id="MUNK01000229">
    <property type="protein sequence ID" value="OTA24798.1"/>
    <property type="molecule type" value="Genomic_DNA"/>
</dbReference>
<protein>
    <submittedName>
        <fullName evidence="2">Uncharacterized protein</fullName>
    </submittedName>
</protein>
<comment type="caution">
    <text evidence="2">The sequence shown here is derived from an EMBL/GenBank/DDBJ whole genome shotgun (WGS) entry which is preliminary data.</text>
</comment>
<organism evidence="2 3">
    <name type="scientific">Hortaea werneckii EXF-2000</name>
    <dbReference type="NCBI Taxonomy" id="1157616"/>
    <lineage>
        <taxon>Eukaryota</taxon>
        <taxon>Fungi</taxon>
        <taxon>Dikarya</taxon>
        <taxon>Ascomycota</taxon>
        <taxon>Pezizomycotina</taxon>
        <taxon>Dothideomycetes</taxon>
        <taxon>Dothideomycetidae</taxon>
        <taxon>Mycosphaerellales</taxon>
        <taxon>Teratosphaeriaceae</taxon>
        <taxon>Hortaea</taxon>
    </lineage>
</organism>
<keyword evidence="3" id="KW-1185">Reference proteome</keyword>
<dbReference type="InParanoid" id="A0A1Z5SVJ9"/>
<dbReference type="OrthoDB" id="5413827at2759"/>
<dbReference type="AlphaFoldDB" id="A0A1Z5SVJ9"/>
<accession>A0A1Z5SVJ9</accession>
<evidence type="ECO:0000256" key="1">
    <source>
        <dbReference type="SAM" id="MobiDB-lite"/>
    </source>
</evidence>
<evidence type="ECO:0000313" key="2">
    <source>
        <dbReference type="EMBL" id="OTA24798.1"/>
    </source>
</evidence>
<gene>
    <name evidence="2" type="ORF">BTJ68_12508</name>
</gene>
<dbReference type="VEuPathDB" id="FungiDB:BTJ68_12508"/>
<dbReference type="Proteomes" id="UP000194280">
    <property type="component" value="Unassembled WGS sequence"/>
</dbReference>
<feature type="region of interest" description="Disordered" evidence="1">
    <location>
        <begin position="1"/>
        <end position="29"/>
    </location>
</feature>
<proteinExistence type="predicted"/>
<sequence length="507" mass="57615">MTDNSTHLCGGEAPASTFDSRRPAVATPPQRVNLPLPRELRDQIYGYFLHHEYTEHSTYPESNTWDARLPSSYKFHTNILAVNTQIGAEAKEVLRSNDFVQVTTTWPVVKDLKAHEVPIVCDLGSRRLHFDHLRIDYKLHVHSLKILTDWERKFVVVRFGLANLCRIMQSHLLLRPSHAPIVQHGTNPKVNCQRHEEHSKIRSSIFVHDRVGKQLSAEKKRDLLEPFHNLIIGGQSMEVNKILPEHELSTFKLFVAPPVMNSLPMIWRLFEIALEMKAVADRHVLIGHFTKASRLYRHILSAVGAAARHEGSDTVVLYVLCALVFVDTCLCLALIDLTSSQPMDAKRWLRHSRSVLGRRGEILHTVFPNLKINPVKAKVASGRNVVIQWLSMPCGTARSQTSRLSAMIRHKFEQKKSFRAIMASNNHEQVAEYIDHDVSYLKSLSPVNDGTAAKQAFDKNKLSLFQFPPLVFNFPLPEEWSKPVGWFGFLDKEAYSDMLSKGLVSAP</sequence>
<name>A0A1Z5SVJ9_HORWE</name>
<evidence type="ECO:0000313" key="3">
    <source>
        <dbReference type="Proteomes" id="UP000194280"/>
    </source>
</evidence>